<evidence type="ECO:0000256" key="1">
    <source>
        <dbReference type="SAM" id="MobiDB-lite"/>
    </source>
</evidence>
<sequence length="121" mass="13474">MEVVELDEEEDEEVEENNVDEKDEDLCSLRAVLHTIQEILDKGDEMIVVPQWTSMLEVVRSRLKTLNGATYDTLSGKIPVKNRIRALQNRKLEIANGGLTGAGTAGASKLLMDDLKCLFSL</sequence>
<organism evidence="2 3">
    <name type="scientific">Neodiprion lecontei</name>
    <name type="common">Redheaded pine sawfly</name>
    <dbReference type="NCBI Taxonomy" id="441921"/>
    <lineage>
        <taxon>Eukaryota</taxon>
        <taxon>Metazoa</taxon>
        <taxon>Ecdysozoa</taxon>
        <taxon>Arthropoda</taxon>
        <taxon>Hexapoda</taxon>
        <taxon>Insecta</taxon>
        <taxon>Pterygota</taxon>
        <taxon>Neoptera</taxon>
        <taxon>Endopterygota</taxon>
        <taxon>Hymenoptera</taxon>
        <taxon>Tenthredinoidea</taxon>
        <taxon>Diprionidae</taxon>
        <taxon>Diprioninae</taxon>
        <taxon>Neodiprion</taxon>
    </lineage>
</organism>
<dbReference type="InterPro" id="IPR027417">
    <property type="entry name" value="P-loop_NTPase"/>
</dbReference>
<reference evidence="3" key="1">
    <citation type="submission" date="2025-08" db="UniProtKB">
        <authorList>
            <consortium name="RefSeq"/>
        </authorList>
    </citation>
    <scope>IDENTIFICATION</scope>
    <source>
        <tissue evidence="3">Thorax and Abdomen</tissue>
    </source>
</reference>
<evidence type="ECO:0000313" key="2">
    <source>
        <dbReference type="Proteomes" id="UP000829291"/>
    </source>
</evidence>
<protein>
    <submittedName>
        <fullName evidence="3">Uncharacterized protein LOC124293318</fullName>
    </submittedName>
</protein>
<dbReference type="Gene3D" id="3.40.50.300">
    <property type="entry name" value="P-loop containing nucleotide triphosphate hydrolases"/>
    <property type="match status" value="1"/>
</dbReference>
<dbReference type="RefSeq" id="XP_046589717.1">
    <property type="nucleotide sequence ID" value="XM_046733761.1"/>
</dbReference>
<proteinExistence type="predicted"/>
<gene>
    <name evidence="3" type="primary">LOC124293318</name>
</gene>
<dbReference type="Proteomes" id="UP000829291">
    <property type="component" value="Chromosome 1"/>
</dbReference>
<evidence type="ECO:0000313" key="3">
    <source>
        <dbReference type="RefSeq" id="XP_046589717.1"/>
    </source>
</evidence>
<keyword evidence="2" id="KW-1185">Reference proteome</keyword>
<accession>A0ABM3FNX2</accession>
<name>A0ABM3FNX2_NEOLC</name>
<feature type="region of interest" description="Disordered" evidence="1">
    <location>
        <begin position="1"/>
        <end position="22"/>
    </location>
</feature>
<dbReference type="GeneID" id="124293318"/>